<dbReference type="EMBL" id="FMBI01000034">
    <property type="protein sequence ID" value="SCC48321.1"/>
    <property type="molecule type" value="Genomic_DNA"/>
</dbReference>
<gene>
    <name evidence="1" type="ORF">BTT61001_03639</name>
</gene>
<evidence type="ECO:0000313" key="2">
    <source>
        <dbReference type="Proteomes" id="UP000195991"/>
    </source>
</evidence>
<evidence type="ECO:0000313" key="1">
    <source>
        <dbReference type="EMBL" id="SCC48321.1"/>
    </source>
</evidence>
<reference evidence="1 2" key="1">
    <citation type="submission" date="2016-08" db="EMBL/GenBank/DDBJ databases">
        <authorList>
            <person name="Seilhamer J.J."/>
        </authorList>
    </citation>
    <scope>NUCLEOTIDE SEQUENCE [LARGE SCALE GENOMIC DNA]</scope>
    <source>
        <strain evidence="1 2">IEBC_T61001</strain>
    </source>
</reference>
<accession>A0A1C4EXT9</accession>
<dbReference type="Proteomes" id="UP000195991">
    <property type="component" value="Unassembled WGS sequence"/>
</dbReference>
<organism evidence="1 2">
    <name type="scientific">Bacillus thuringiensis</name>
    <dbReference type="NCBI Taxonomy" id="1428"/>
    <lineage>
        <taxon>Bacteria</taxon>
        <taxon>Bacillati</taxon>
        <taxon>Bacillota</taxon>
        <taxon>Bacilli</taxon>
        <taxon>Bacillales</taxon>
        <taxon>Bacillaceae</taxon>
        <taxon>Bacillus</taxon>
        <taxon>Bacillus cereus group</taxon>
    </lineage>
</organism>
<protein>
    <submittedName>
        <fullName evidence="1">Uncharacterized protein</fullName>
    </submittedName>
</protein>
<name>A0A1C4EXT9_BACTU</name>
<proteinExistence type="predicted"/>
<sequence length="15" mass="1772">MTQPAVKERINKLED</sequence>